<sequence>MSSNPNVTTTPTPLIIDAPTIAEALDDATGLIPAVVAPVGITLECRSGGISRPTDWMSIEIRDTSVSPPTWTRLVEPFQINQTPVPAIINRFIPAPPPEFQHGFYELMNTQYRNAAGNVPGAAFDSSNPCAFRVDTIAPYAVASSREQPSVASFINAPPGTIINNAFLVNQGGLEFGFPANTFGPQTGRFEAGDRINVYFSPVMDPRPEYLVSGSGGPMLPPPAISTFFLPATQIILSGLYYLFYTITDRAGNVSRPSFNEFRTVALLEDPMPLPIFLPLAPAPGGGSTDDLLDIKDFVQGIDGHIETYPEHAIGLDKFEVRWEAEPYGPQTTELTGFPVVFNNMRAAIKAAYTALLGPQTVTVDYRIDRNGILFNSPVKTVRLDLSVEGPVLPGTLEPGDVNPALNLAQVFGEDSMELNTLRIGDANRPVTIVIPLWTIAALPHIGNEFFLFWGASKERVGPFPLSTIVPGANATFTIPWEVVARHGNGLQPVEYSVIGPGTTNENPSGVTMVNVIDAVTVMLDPAVYLRLDGLGEWSCESLLTRMPGSPPVLFGQLRIPGDPRLLVGNTVTVTVTISNDFPGLPPGPFVLTITTPPLTLDDVQNGFTVDVTYRPFLAQVPFGPCEVSYTTTLVGGVTGRGALAAVYTGFSNPDSFCDRVPFVPTP</sequence>
<keyword evidence="3" id="KW-1185">Reference proteome</keyword>
<dbReference type="OrthoDB" id="6891193at2"/>
<name>A0A5B2V548_9PSED</name>
<reference evidence="2 3" key="1">
    <citation type="submission" date="2016-10" db="EMBL/GenBank/DDBJ databases">
        <authorList>
            <person name="Varghese N."/>
            <person name="Submissions S."/>
        </authorList>
    </citation>
    <scope>NUCLEOTIDE SEQUENCE [LARGE SCALE GENOMIC DNA]</scope>
    <source>
        <strain evidence="2 3">BS2771</strain>
    </source>
</reference>
<accession>A0A5B2V548</accession>
<proteinExistence type="predicted"/>
<dbReference type="Proteomes" id="UP000199620">
    <property type="component" value="Chromosome I"/>
</dbReference>
<dbReference type="EMBL" id="LT629800">
    <property type="protein sequence ID" value="SDU92894.1"/>
    <property type="molecule type" value="Genomic_DNA"/>
</dbReference>
<organism evidence="1 4">
    <name type="scientific">Pseudomonas brenneri</name>
    <dbReference type="NCBI Taxonomy" id="129817"/>
    <lineage>
        <taxon>Bacteria</taxon>
        <taxon>Pseudomonadati</taxon>
        <taxon>Pseudomonadota</taxon>
        <taxon>Gammaproteobacteria</taxon>
        <taxon>Pseudomonadales</taxon>
        <taxon>Pseudomonadaceae</taxon>
        <taxon>Pseudomonas</taxon>
    </lineage>
</organism>
<evidence type="ECO:0000313" key="1">
    <source>
        <dbReference type="EMBL" id="KAA2233582.1"/>
    </source>
</evidence>
<protein>
    <submittedName>
        <fullName evidence="1">Uncharacterized protein</fullName>
    </submittedName>
</protein>
<evidence type="ECO:0000313" key="4">
    <source>
        <dbReference type="Proteomes" id="UP000325296"/>
    </source>
</evidence>
<dbReference type="Proteomes" id="UP000325296">
    <property type="component" value="Unassembled WGS sequence"/>
</dbReference>
<evidence type="ECO:0000313" key="3">
    <source>
        <dbReference type="Proteomes" id="UP000199620"/>
    </source>
</evidence>
<gene>
    <name evidence="1" type="ORF">F1720_00715</name>
    <name evidence="2" type="ORF">SAMN04490181_1694</name>
</gene>
<evidence type="ECO:0000313" key="2">
    <source>
        <dbReference type="EMBL" id="SDU92894.1"/>
    </source>
</evidence>
<dbReference type="RefSeq" id="WP_090291106.1">
    <property type="nucleotide sequence ID" value="NZ_BMNU01000001.1"/>
</dbReference>
<dbReference type="EMBL" id="VUOL01000001">
    <property type="protein sequence ID" value="KAA2233582.1"/>
    <property type="molecule type" value="Genomic_DNA"/>
</dbReference>
<dbReference type="AlphaFoldDB" id="A0A5B2V548"/>
<reference evidence="1 4" key="2">
    <citation type="submission" date="2019-09" db="EMBL/GenBank/DDBJ databases">
        <title>Draft genome sequence of Pseudomonas brenneri CCUG 51514(T).</title>
        <authorList>
            <person name="Tunovic T."/>
            <person name="Pineiro-Iglesias B."/>
            <person name="Unosson C."/>
            <person name="Inganas E."/>
            <person name="Ohlen M."/>
            <person name="Cardew S."/>
            <person name="Jensie-Markopoulos S."/>
            <person name="Salva-Serra F."/>
            <person name="Jaen-Luchoro D."/>
            <person name="Svensson-Stadler L."/>
            <person name="Chun J."/>
            <person name="Moore E."/>
        </authorList>
    </citation>
    <scope>NUCLEOTIDE SEQUENCE [LARGE SCALE GENOMIC DNA]</scope>
    <source>
        <strain evidence="1 4">CCUG 51514</strain>
    </source>
</reference>